<dbReference type="PANTHER" id="PTHR43031:SF17">
    <property type="entry name" value="SULFURTRANSFERASE YTWF-RELATED"/>
    <property type="match status" value="1"/>
</dbReference>
<keyword evidence="1" id="KW-0812">Transmembrane</keyword>
<accession>A0ABT6Y015</accession>
<dbReference type="CDD" id="cd00158">
    <property type="entry name" value="RHOD"/>
    <property type="match status" value="1"/>
</dbReference>
<dbReference type="RefSeq" id="WP_062307774.1">
    <property type="nucleotide sequence ID" value="NZ_JASGCB010000019.1"/>
</dbReference>
<dbReference type="Gene3D" id="3.40.250.10">
    <property type="entry name" value="Rhodanese-like domain"/>
    <property type="match status" value="1"/>
</dbReference>
<dbReference type="Pfam" id="PF00581">
    <property type="entry name" value="Rhodanese"/>
    <property type="match status" value="1"/>
</dbReference>
<evidence type="ECO:0000313" key="4">
    <source>
        <dbReference type="Proteomes" id="UP001529245"/>
    </source>
</evidence>
<dbReference type="InterPro" id="IPR036873">
    <property type="entry name" value="Rhodanese-like_dom_sf"/>
</dbReference>
<dbReference type="SUPFAM" id="SSF52821">
    <property type="entry name" value="Rhodanese/Cell cycle control phosphatase"/>
    <property type="match status" value="1"/>
</dbReference>
<dbReference type="InterPro" id="IPR001763">
    <property type="entry name" value="Rhodanese-like_dom"/>
</dbReference>
<name>A0ABT6Y015_ALISE</name>
<evidence type="ECO:0000313" key="3">
    <source>
        <dbReference type="EMBL" id="MDI9260679.1"/>
    </source>
</evidence>
<gene>
    <name evidence="3" type="ORF">QID03_10935</name>
</gene>
<dbReference type="EMBL" id="JASGCB010000019">
    <property type="protein sequence ID" value="MDI9260679.1"/>
    <property type="molecule type" value="Genomic_DNA"/>
</dbReference>
<proteinExistence type="predicted"/>
<dbReference type="InterPro" id="IPR050229">
    <property type="entry name" value="GlpE_sulfurtransferase"/>
</dbReference>
<protein>
    <submittedName>
        <fullName evidence="3">Rhodanese-like domain-containing protein</fullName>
    </submittedName>
</protein>
<comment type="caution">
    <text evidence="3">The sequence shown here is derived from an EMBL/GenBank/DDBJ whole genome shotgun (WGS) entry which is preliminary data.</text>
</comment>
<keyword evidence="1" id="KW-0472">Membrane</keyword>
<evidence type="ECO:0000256" key="1">
    <source>
        <dbReference type="SAM" id="Phobius"/>
    </source>
</evidence>
<reference evidence="3 4" key="1">
    <citation type="submission" date="2023-04" db="EMBL/GenBank/DDBJ databases">
        <title>A. sendaiensis sub sp. chiapanensis a novel subspecie with specific adaptation in bacterial cell wall isolated from an active volcano.</title>
        <authorList>
            <person name="Alvarez Gutierrez P.E."/>
            <person name="Ortiz Cortes L.Y."/>
        </authorList>
    </citation>
    <scope>NUCLEOTIDE SEQUENCE [LARGE SCALE GENOMIC DNA]</scope>
    <source>
        <strain evidence="3 4">PA2</strain>
    </source>
</reference>
<keyword evidence="4" id="KW-1185">Reference proteome</keyword>
<feature type="transmembrane region" description="Helical" evidence="1">
    <location>
        <begin position="6"/>
        <end position="23"/>
    </location>
</feature>
<dbReference type="PANTHER" id="PTHR43031">
    <property type="entry name" value="FAD-DEPENDENT OXIDOREDUCTASE"/>
    <property type="match status" value="1"/>
</dbReference>
<evidence type="ECO:0000259" key="2">
    <source>
        <dbReference type="PROSITE" id="PS50206"/>
    </source>
</evidence>
<feature type="domain" description="Rhodanese" evidence="2">
    <location>
        <begin position="43"/>
        <end position="127"/>
    </location>
</feature>
<dbReference type="PROSITE" id="PS50206">
    <property type="entry name" value="RHODANESE_3"/>
    <property type="match status" value="1"/>
</dbReference>
<organism evidence="3 4">
    <name type="scientific">Alicyclobacillus sendaiensis PA2</name>
    <dbReference type="NCBI Taxonomy" id="3029425"/>
    <lineage>
        <taxon>Bacteria</taxon>
        <taxon>Bacillati</taxon>
        <taxon>Bacillota</taxon>
        <taxon>Bacilli</taxon>
        <taxon>Bacillales</taxon>
        <taxon>Alicyclobacillaceae</taxon>
        <taxon>Alicyclobacillus</taxon>
    </lineage>
</organism>
<sequence>MSMSWIWIVAVAVVVGVWIWRALPAKGVRPISADELKDLLRDKRSGAQLVDVREPSEFRGGHIQGFKNIPLGELPHRSAELDKEKPVVVMCRSGARSARAAKWLARHGFRDVRNLTGGIMAWNAAKRRSS</sequence>
<dbReference type="Proteomes" id="UP001529245">
    <property type="component" value="Unassembled WGS sequence"/>
</dbReference>
<dbReference type="SMART" id="SM00450">
    <property type="entry name" value="RHOD"/>
    <property type="match status" value="1"/>
</dbReference>
<keyword evidence="1" id="KW-1133">Transmembrane helix</keyword>